<dbReference type="InterPro" id="IPR014729">
    <property type="entry name" value="Rossmann-like_a/b/a_fold"/>
</dbReference>
<evidence type="ECO:0000313" key="12">
    <source>
        <dbReference type="Proteomes" id="UP001596116"/>
    </source>
</evidence>
<keyword evidence="12" id="KW-1185">Reference proteome</keyword>
<evidence type="ECO:0000256" key="1">
    <source>
        <dbReference type="ARBA" id="ARBA00004496"/>
    </source>
</evidence>
<reference evidence="11 12" key="1">
    <citation type="submission" date="2024-09" db="EMBL/GenBank/DDBJ databases">
        <authorList>
            <person name="Zhang Z.-H."/>
        </authorList>
    </citation>
    <scope>NUCLEOTIDE SEQUENCE [LARGE SCALE GENOMIC DNA]</scope>
    <source>
        <strain evidence="11 12">HHTR114</strain>
    </source>
</reference>
<evidence type="ECO:0000313" key="11">
    <source>
        <dbReference type="EMBL" id="MFC6034514.1"/>
    </source>
</evidence>
<evidence type="ECO:0000256" key="4">
    <source>
        <dbReference type="ARBA" id="ARBA00022598"/>
    </source>
</evidence>
<dbReference type="PROSITE" id="PS00178">
    <property type="entry name" value="AA_TRNA_LIGASE_I"/>
    <property type="match status" value="1"/>
</dbReference>
<dbReference type="Gene3D" id="1.10.10.350">
    <property type="match status" value="1"/>
</dbReference>
<gene>
    <name evidence="10" type="primary">lysS</name>
    <name evidence="11" type="ORF">ACFMB1_03100</name>
</gene>
<keyword evidence="8 10" id="KW-0030">Aminoacyl-tRNA synthetase</keyword>
<dbReference type="InterPro" id="IPR002904">
    <property type="entry name" value="Lys-tRNA-ligase"/>
</dbReference>
<evidence type="ECO:0000256" key="5">
    <source>
        <dbReference type="ARBA" id="ARBA00022741"/>
    </source>
</evidence>
<keyword evidence="3 10" id="KW-0963">Cytoplasm</keyword>
<dbReference type="HAMAP" id="MF_00177">
    <property type="entry name" value="Lys_tRNA_synth_class1"/>
    <property type="match status" value="1"/>
</dbReference>
<dbReference type="PANTHER" id="PTHR37940">
    <property type="entry name" value="LYSINE--TRNA LIGASE"/>
    <property type="match status" value="1"/>
</dbReference>
<sequence>MTALQIKNFTAEDAAEAKSWPFQEAKSLIKRLDKVNKDGPVIFETGYGPSGPPHIGTFGEVARTTMVRRAFELLTGRETRLIAFSDDMDGMRKVPPHVPNQELLNQYLQKPLTDVPDPWGEHESFAHHNNAKLRAFLDQFGFDYEFVSSTACYRGGQFDDTLIRVLERYDAVMEIILPTLGEERRASYSPILPISPSTGRVLYVPMLEIDAKKGEVVFEDENGEKIRTSVAGGAVKLQWKVDWAGRWYALGVDYEMSGEDLTESVRLSNRVVKALGAEPPAGFNYQLFVDEQGKKISKTKGNGITIEEWLTYASPESLSLYMFQNPKSAKKLHFDIIPKTADEYWAHLDKYAGQDGGKALDNPAWHIHQGKPPAVLPPVNFAMLLNLVSAAGGADAEVLRGFIRKYRPGASEEEFAAADAMIGYAQRYFERFIEPTKKFRPPTDKERAALEMLSARLKELGEGGSEDDYQTAVFDAGKAQEFENIRDWFKGLYEVVFGQEAGPRMGAFTKIFGAGATAKLIDDAIAR</sequence>
<evidence type="ECO:0000256" key="9">
    <source>
        <dbReference type="ARBA" id="ARBA00048573"/>
    </source>
</evidence>
<organism evidence="11 12">
    <name type="scientific">Hyphococcus aureus</name>
    <dbReference type="NCBI Taxonomy" id="2666033"/>
    <lineage>
        <taxon>Bacteria</taxon>
        <taxon>Pseudomonadati</taxon>
        <taxon>Pseudomonadota</taxon>
        <taxon>Alphaproteobacteria</taxon>
        <taxon>Parvularculales</taxon>
        <taxon>Parvularculaceae</taxon>
        <taxon>Hyphococcus</taxon>
    </lineage>
</organism>
<keyword evidence="4 10" id="KW-0436">Ligase</keyword>
<evidence type="ECO:0000256" key="6">
    <source>
        <dbReference type="ARBA" id="ARBA00022840"/>
    </source>
</evidence>
<evidence type="ECO:0000256" key="8">
    <source>
        <dbReference type="ARBA" id="ARBA00023146"/>
    </source>
</evidence>
<comment type="caution">
    <text evidence="11">The sequence shown here is derived from an EMBL/GenBank/DDBJ whole genome shotgun (WGS) entry which is preliminary data.</text>
</comment>
<dbReference type="NCBIfam" id="NF001968">
    <property type="entry name" value="PRK00750.1-2"/>
    <property type="match status" value="1"/>
</dbReference>
<dbReference type="NCBIfam" id="TIGR00467">
    <property type="entry name" value="lysS_arch"/>
    <property type="match status" value="1"/>
</dbReference>
<dbReference type="SUPFAM" id="SSF48163">
    <property type="entry name" value="An anticodon-binding domain of class I aminoacyl-tRNA synthetases"/>
    <property type="match status" value="1"/>
</dbReference>
<name>A0ABW1KRQ9_9PROT</name>
<comment type="subcellular location">
    <subcellularLocation>
        <location evidence="1 10">Cytoplasm</location>
    </subcellularLocation>
</comment>
<feature type="binding site" evidence="10">
    <location>
        <position position="298"/>
    </location>
    <ligand>
        <name>ATP</name>
        <dbReference type="ChEBI" id="CHEBI:30616"/>
    </ligand>
</feature>
<dbReference type="SUPFAM" id="SSF52374">
    <property type="entry name" value="Nucleotidylyl transferase"/>
    <property type="match status" value="1"/>
</dbReference>
<keyword evidence="7 10" id="KW-0648">Protein biosynthesis</keyword>
<evidence type="ECO:0000256" key="7">
    <source>
        <dbReference type="ARBA" id="ARBA00022917"/>
    </source>
</evidence>
<dbReference type="InterPro" id="IPR020751">
    <property type="entry name" value="aa-tRNA-synth_I_codon-bd_sub2"/>
</dbReference>
<dbReference type="Proteomes" id="UP001596116">
    <property type="component" value="Unassembled WGS sequence"/>
</dbReference>
<keyword evidence="6 10" id="KW-0067">ATP-binding</keyword>
<feature type="short sequence motif" description="'HIGH' region" evidence="10">
    <location>
        <begin position="49"/>
        <end position="57"/>
    </location>
</feature>
<evidence type="ECO:0000256" key="3">
    <source>
        <dbReference type="ARBA" id="ARBA00022490"/>
    </source>
</evidence>
<dbReference type="RefSeq" id="WP_379880161.1">
    <property type="nucleotide sequence ID" value="NZ_JBHPON010000001.1"/>
</dbReference>
<dbReference type="EC" id="6.1.1.6" evidence="10"/>
<keyword evidence="5 10" id="KW-0547">Nucleotide-binding</keyword>
<evidence type="ECO:0000256" key="10">
    <source>
        <dbReference type="HAMAP-Rule" id="MF_00177"/>
    </source>
</evidence>
<dbReference type="EMBL" id="JBHPON010000001">
    <property type="protein sequence ID" value="MFC6034514.1"/>
    <property type="molecule type" value="Genomic_DNA"/>
</dbReference>
<dbReference type="InterPro" id="IPR001412">
    <property type="entry name" value="aa-tRNA-synth_I_CS"/>
</dbReference>
<proteinExistence type="inferred from homology"/>
<comment type="caution">
    <text evidence="10">Lacks conserved residue(s) required for the propagation of feature annotation.</text>
</comment>
<comment type="catalytic activity">
    <reaction evidence="9 10">
        <text>tRNA(Lys) + L-lysine + ATP = L-lysyl-tRNA(Lys) + AMP + diphosphate</text>
        <dbReference type="Rhea" id="RHEA:20792"/>
        <dbReference type="Rhea" id="RHEA-COMP:9696"/>
        <dbReference type="Rhea" id="RHEA-COMP:9697"/>
        <dbReference type="ChEBI" id="CHEBI:30616"/>
        <dbReference type="ChEBI" id="CHEBI:32551"/>
        <dbReference type="ChEBI" id="CHEBI:33019"/>
        <dbReference type="ChEBI" id="CHEBI:78442"/>
        <dbReference type="ChEBI" id="CHEBI:78529"/>
        <dbReference type="ChEBI" id="CHEBI:456215"/>
        <dbReference type="EC" id="6.1.1.6"/>
    </reaction>
</comment>
<dbReference type="GO" id="GO:0004824">
    <property type="term" value="F:lysine-tRNA ligase activity"/>
    <property type="evidence" value="ECO:0007669"/>
    <property type="project" value="UniProtKB-EC"/>
</dbReference>
<dbReference type="Pfam" id="PF01921">
    <property type="entry name" value="tRNA-synt_1f"/>
    <property type="match status" value="1"/>
</dbReference>
<dbReference type="PANTHER" id="PTHR37940:SF1">
    <property type="entry name" value="LYSINE--TRNA LIGASE"/>
    <property type="match status" value="1"/>
</dbReference>
<comment type="similarity">
    <text evidence="2 10">Belongs to the class-I aminoacyl-tRNA synthetase family.</text>
</comment>
<dbReference type="InterPro" id="IPR008925">
    <property type="entry name" value="aa_tRNA-synth_I_cd-bd_sf"/>
</dbReference>
<accession>A0ABW1KRQ9</accession>
<protein>
    <recommendedName>
        <fullName evidence="10">Lysine--tRNA ligase</fullName>
        <ecNumber evidence="10">6.1.1.6</ecNumber>
    </recommendedName>
    <alternativeName>
        <fullName evidence="10">Lysyl-tRNA synthetase</fullName>
        <shortName evidence="10">LysRS</shortName>
    </alternativeName>
</protein>
<evidence type="ECO:0000256" key="2">
    <source>
        <dbReference type="ARBA" id="ARBA00005594"/>
    </source>
</evidence>
<dbReference type="Gene3D" id="3.40.50.620">
    <property type="entry name" value="HUPs"/>
    <property type="match status" value="2"/>
</dbReference>